<dbReference type="SMART" id="SM00198">
    <property type="entry name" value="SCP"/>
    <property type="match status" value="1"/>
</dbReference>
<evidence type="ECO:0000259" key="3">
    <source>
        <dbReference type="SMART" id="SM00198"/>
    </source>
</evidence>
<gene>
    <name evidence="4" type="ORF">A9K55_009219</name>
</gene>
<dbReference type="AlphaFoldDB" id="A0A2H4SE62"/>
<dbReference type="PANTHER" id="PTHR10334">
    <property type="entry name" value="CYSTEINE-RICH SECRETORY PROTEIN-RELATED"/>
    <property type="match status" value="1"/>
</dbReference>
<name>A0A2H4SE62_CORMI</name>
<proteinExistence type="predicted"/>
<dbReference type="InterPro" id="IPR035940">
    <property type="entry name" value="CAP_sf"/>
</dbReference>
<protein>
    <submittedName>
        <fullName evidence="4">Secretion pathway Sls2</fullName>
    </submittedName>
</protein>
<feature type="region of interest" description="Disordered" evidence="1">
    <location>
        <begin position="63"/>
        <end position="83"/>
    </location>
</feature>
<feature type="signal peptide" evidence="2">
    <location>
        <begin position="1"/>
        <end position="20"/>
    </location>
</feature>
<feature type="compositionally biased region" description="Basic and acidic residues" evidence="1">
    <location>
        <begin position="70"/>
        <end position="81"/>
    </location>
</feature>
<dbReference type="Gene3D" id="3.40.33.10">
    <property type="entry name" value="CAP"/>
    <property type="match status" value="1"/>
</dbReference>
<organism evidence="4 5">
    <name type="scientific">Cordyceps militaris</name>
    <name type="common">Caterpillar fungus</name>
    <name type="synonym">Clavaria militaris</name>
    <dbReference type="NCBI Taxonomy" id="73501"/>
    <lineage>
        <taxon>Eukaryota</taxon>
        <taxon>Fungi</taxon>
        <taxon>Dikarya</taxon>
        <taxon>Ascomycota</taxon>
        <taxon>Pezizomycotina</taxon>
        <taxon>Sordariomycetes</taxon>
        <taxon>Hypocreomycetidae</taxon>
        <taxon>Hypocreales</taxon>
        <taxon>Cordycipitaceae</taxon>
        <taxon>Cordyceps</taxon>
    </lineage>
</organism>
<feature type="domain" description="SCP" evidence="3">
    <location>
        <begin position="29"/>
        <end position="156"/>
    </location>
</feature>
<sequence length="180" mass="19794">MLANVFSKAAILALATAASASPVSVEGSDFKKQTLDAHNWYRHQHSAAPLVWDDKLASNAQSWASQCSSDPRHQPDNDHGENIAWGTVGGPDYLWVNLWGKERMDYNFSSPGFTSGTGHFTQLVWKSTKRVGCALVSCDYGTNVVCEYDPPGNMVGNNNQYFKDNVGRQIEGKSSDQYKA</sequence>
<evidence type="ECO:0000256" key="1">
    <source>
        <dbReference type="SAM" id="MobiDB-lite"/>
    </source>
</evidence>
<dbReference type="InterPro" id="IPR034113">
    <property type="entry name" value="SCP_GAPR1-like"/>
</dbReference>
<accession>A0A2H4SE62</accession>
<evidence type="ECO:0000313" key="4">
    <source>
        <dbReference type="EMBL" id="ATY61401.1"/>
    </source>
</evidence>
<dbReference type="Proteomes" id="UP000323067">
    <property type="component" value="Chromosome vii"/>
</dbReference>
<dbReference type="InterPro" id="IPR014044">
    <property type="entry name" value="CAP_dom"/>
</dbReference>
<dbReference type="EMBL" id="CP023324">
    <property type="protein sequence ID" value="ATY61401.1"/>
    <property type="molecule type" value="Genomic_DNA"/>
</dbReference>
<evidence type="ECO:0000313" key="5">
    <source>
        <dbReference type="Proteomes" id="UP000323067"/>
    </source>
</evidence>
<dbReference type="Pfam" id="PF00188">
    <property type="entry name" value="CAP"/>
    <property type="match status" value="1"/>
</dbReference>
<dbReference type="VEuPathDB" id="FungiDB:CCM_08974"/>
<dbReference type="VEuPathDB" id="FungiDB:A9K55_009219"/>
<dbReference type="CDD" id="cd05382">
    <property type="entry name" value="CAP_GAPR1-like"/>
    <property type="match status" value="1"/>
</dbReference>
<dbReference type="InterPro" id="IPR018244">
    <property type="entry name" value="Allrgn_V5/Tpx1_CS"/>
</dbReference>
<dbReference type="FunFam" id="3.40.33.10:FF:000010">
    <property type="entry name" value="Predicted protein"/>
    <property type="match status" value="1"/>
</dbReference>
<evidence type="ECO:0000256" key="2">
    <source>
        <dbReference type="SAM" id="SignalP"/>
    </source>
</evidence>
<dbReference type="InterPro" id="IPR001283">
    <property type="entry name" value="CRISP-related"/>
</dbReference>
<keyword evidence="2" id="KW-0732">Signal</keyword>
<dbReference type="PRINTS" id="PR00837">
    <property type="entry name" value="V5TPXLIKE"/>
</dbReference>
<feature type="chain" id="PRO_5014141131" evidence="2">
    <location>
        <begin position="21"/>
        <end position="180"/>
    </location>
</feature>
<dbReference type="SUPFAM" id="SSF55797">
    <property type="entry name" value="PR-1-like"/>
    <property type="match status" value="1"/>
</dbReference>
<dbReference type="OrthoDB" id="337038at2759"/>
<dbReference type="GO" id="GO:0005576">
    <property type="term" value="C:extracellular region"/>
    <property type="evidence" value="ECO:0007669"/>
    <property type="project" value="InterPro"/>
</dbReference>
<reference evidence="4 5" key="1">
    <citation type="journal article" date="2017" name="BMC Genomics">
        <title>Chromosome level assembly and secondary metabolite potential of the parasitic fungus Cordyceps militaris.</title>
        <authorList>
            <person name="Kramer G.J."/>
            <person name="Nodwell J.R."/>
        </authorList>
    </citation>
    <scope>NUCLEOTIDE SEQUENCE [LARGE SCALE GENOMIC DNA]</scope>
    <source>
        <strain evidence="4 5">ATCC 34164</strain>
    </source>
</reference>
<dbReference type="PROSITE" id="PS01009">
    <property type="entry name" value="CRISP_1"/>
    <property type="match status" value="1"/>
</dbReference>